<proteinExistence type="predicted"/>
<evidence type="ECO:0000313" key="1">
    <source>
        <dbReference type="EMBL" id="CCE29216.1"/>
    </source>
</evidence>
<gene>
    <name evidence="1" type="ORF">CPUR_02909</name>
</gene>
<protein>
    <submittedName>
        <fullName evidence="1">Uncharacterized protein</fullName>
    </submittedName>
</protein>
<name>M1W0C6_CLAP2</name>
<dbReference type="EMBL" id="CAGA01000012">
    <property type="protein sequence ID" value="CCE29216.1"/>
    <property type="molecule type" value="Genomic_DNA"/>
</dbReference>
<dbReference type="HOGENOM" id="CLU_1454238_0_0_1"/>
<dbReference type="OrthoDB" id="10444264at2759"/>
<dbReference type="VEuPathDB" id="FungiDB:CPUR_02909"/>
<reference evidence="1 2" key="1">
    <citation type="journal article" date="2013" name="PLoS Genet.">
        <title>Plant-symbiotic fungi as chemical engineers: Multi-genome analysis of the Clavicipitaceae reveals dynamics of alkaloid loci.</title>
        <authorList>
            <person name="Schardl C.L."/>
            <person name="Young C.A."/>
            <person name="Hesse U."/>
            <person name="Amyotte S.G."/>
            <person name="Andreeva K."/>
            <person name="Calie P.J."/>
            <person name="Fleetwood D.J."/>
            <person name="Haws D.C."/>
            <person name="Moore N."/>
            <person name="Oeser B."/>
            <person name="Panaccione D.G."/>
            <person name="Schweri K.K."/>
            <person name="Voisey C.R."/>
            <person name="Farman M.L."/>
            <person name="Jaromczyk J.W."/>
            <person name="Roe B.A."/>
            <person name="O'Sullivan D.M."/>
            <person name="Scott B."/>
            <person name="Tudzynski P."/>
            <person name="An Z."/>
            <person name="Arnaoudova E.G."/>
            <person name="Bullock C.T."/>
            <person name="Charlton N.D."/>
            <person name="Chen L."/>
            <person name="Cox M."/>
            <person name="Dinkins R.D."/>
            <person name="Florea S."/>
            <person name="Glenn A.E."/>
            <person name="Gordon A."/>
            <person name="Gueldener U."/>
            <person name="Harris D.R."/>
            <person name="Hollin W."/>
            <person name="Jaromczyk J."/>
            <person name="Johnson R.D."/>
            <person name="Khan A.K."/>
            <person name="Leistner E."/>
            <person name="Leuchtmann A."/>
            <person name="Li C."/>
            <person name="Liu J."/>
            <person name="Liu J."/>
            <person name="Liu M."/>
            <person name="Mace W."/>
            <person name="Machado C."/>
            <person name="Nagabhyru P."/>
            <person name="Pan J."/>
            <person name="Schmid J."/>
            <person name="Sugawara K."/>
            <person name="Steiner U."/>
            <person name="Takach J.E."/>
            <person name="Tanaka E."/>
            <person name="Webb J.S."/>
            <person name="Wilson E.V."/>
            <person name="Wiseman J.L."/>
            <person name="Yoshida R."/>
            <person name="Zeng Z."/>
        </authorList>
    </citation>
    <scope>NUCLEOTIDE SEQUENCE [LARGE SCALE GENOMIC DNA]</scope>
    <source>
        <strain evidence="1 2">20.1</strain>
    </source>
</reference>
<sequence length="186" mass="21522">MPTDTPPMRYFPQPRMAYITASQNDLYPRSNTNPRPIRYLFHKENVPRTARRIKLKKLAYVTAIQNDLCPTDICRSELHNTSFDRLRGEVKPDTEGWHLTVSFKTQELVNSREHLTCHANVDSLGQFKNATFDTKKPKPDGKMKCNSRQPFWPAKPKLLEVPTKLVTEVSVTEPDYSGFVITDHNY</sequence>
<keyword evidence="2" id="KW-1185">Reference proteome</keyword>
<organism evidence="1 2">
    <name type="scientific">Claviceps purpurea (strain 20.1)</name>
    <name type="common">Ergot fungus</name>
    <name type="synonym">Sphacelia segetum</name>
    <dbReference type="NCBI Taxonomy" id="1111077"/>
    <lineage>
        <taxon>Eukaryota</taxon>
        <taxon>Fungi</taxon>
        <taxon>Dikarya</taxon>
        <taxon>Ascomycota</taxon>
        <taxon>Pezizomycotina</taxon>
        <taxon>Sordariomycetes</taxon>
        <taxon>Hypocreomycetidae</taxon>
        <taxon>Hypocreales</taxon>
        <taxon>Clavicipitaceae</taxon>
        <taxon>Claviceps</taxon>
    </lineage>
</organism>
<accession>M1W0C6</accession>
<comment type="caution">
    <text evidence="1">The sequence shown here is derived from an EMBL/GenBank/DDBJ whole genome shotgun (WGS) entry which is preliminary data.</text>
</comment>
<dbReference type="AlphaFoldDB" id="M1W0C6"/>
<dbReference type="Proteomes" id="UP000016801">
    <property type="component" value="Unassembled WGS sequence"/>
</dbReference>
<evidence type="ECO:0000313" key="2">
    <source>
        <dbReference type="Proteomes" id="UP000016801"/>
    </source>
</evidence>